<proteinExistence type="predicted"/>
<dbReference type="InterPro" id="IPR027417">
    <property type="entry name" value="P-loop_NTPase"/>
</dbReference>
<dbReference type="PANTHER" id="PTHR32182">
    <property type="entry name" value="DNA REPLICATION AND REPAIR PROTEIN RECF"/>
    <property type="match status" value="1"/>
</dbReference>
<dbReference type="AlphaFoldDB" id="A0A512MF92"/>
<dbReference type="Pfam" id="PF13175">
    <property type="entry name" value="AAA_15"/>
    <property type="match status" value="1"/>
</dbReference>
<sequence>MKLQKVEIRNYRSIKSLDFVFEPRCRVLVGINESGKSNILNALAHLDPDIPASKKDVREPGRDEDAMPEGKILFKFRLDDSECDEICREMANHLQGFDPDGPKIASFKGVEYTLRQFAYARRDVLWRVKLNEEEKGAAVFSLDHQWTLIGKFGVPKALSKTAVTLPDGTAVFVRYGHFSMCRRHRNPCGRYVNRS</sequence>
<evidence type="ECO:0000313" key="3">
    <source>
        <dbReference type="Proteomes" id="UP000321577"/>
    </source>
</evidence>
<organism evidence="2 3">
    <name type="scientific">Brevifollis gellanilyticus</name>
    <dbReference type="NCBI Taxonomy" id="748831"/>
    <lineage>
        <taxon>Bacteria</taxon>
        <taxon>Pseudomonadati</taxon>
        <taxon>Verrucomicrobiota</taxon>
        <taxon>Verrucomicrobiia</taxon>
        <taxon>Verrucomicrobiales</taxon>
        <taxon>Verrucomicrobiaceae</taxon>
    </lineage>
</organism>
<dbReference type="Gene3D" id="3.40.50.300">
    <property type="entry name" value="P-loop containing nucleotide triphosphate hydrolases"/>
    <property type="match status" value="1"/>
</dbReference>
<keyword evidence="3" id="KW-1185">Reference proteome</keyword>
<dbReference type="Proteomes" id="UP000321577">
    <property type="component" value="Unassembled WGS sequence"/>
</dbReference>
<protein>
    <recommendedName>
        <fullName evidence="1">Endonuclease GajA/Old nuclease/RecF-like AAA domain-containing protein</fullName>
    </recommendedName>
</protein>
<name>A0A512MF92_9BACT</name>
<dbReference type="SUPFAM" id="SSF52540">
    <property type="entry name" value="P-loop containing nucleoside triphosphate hydrolases"/>
    <property type="match status" value="1"/>
</dbReference>
<accession>A0A512MF92</accession>
<evidence type="ECO:0000259" key="1">
    <source>
        <dbReference type="Pfam" id="PF13175"/>
    </source>
</evidence>
<dbReference type="RefSeq" id="WP_146854290.1">
    <property type="nucleotide sequence ID" value="NZ_BKAG01000049.1"/>
</dbReference>
<reference evidence="2 3" key="1">
    <citation type="submission" date="2019-07" db="EMBL/GenBank/DDBJ databases">
        <title>Whole genome shotgun sequence of Brevifollis gellanilyticus NBRC 108608.</title>
        <authorList>
            <person name="Hosoyama A."/>
            <person name="Uohara A."/>
            <person name="Ohji S."/>
            <person name="Ichikawa N."/>
        </authorList>
    </citation>
    <scope>NUCLEOTIDE SEQUENCE [LARGE SCALE GENOMIC DNA]</scope>
    <source>
        <strain evidence="2 3">NBRC 108608</strain>
    </source>
</reference>
<comment type="caution">
    <text evidence="2">The sequence shown here is derived from an EMBL/GenBank/DDBJ whole genome shotgun (WGS) entry which is preliminary data.</text>
</comment>
<dbReference type="GO" id="GO:0000731">
    <property type="term" value="P:DNA synthesis involved in DNA repair"/>
    <property type="evidence" value="ECO:0007669"/>
    <property type="project" value="TreeGrafter"/>
</dbReference>
<dbReference type="PANTHER" id="PTHR32182:SF22">
    <property type="entry name" value="ATP-DEPENDENT ENDONUCLEASE, OLD FAMILY-RELATED"/>
    <property type="match status" value="1"/>
</dbReference>
<dbReference type="EMBL" id="BKAG01000049">
    <property type="protein sequence ID" value="GEP45414.1"/>
    <property type="molecule type" value="Genomic_DNA"/>
</dbReference>
<gene>
    <name evidence="2" type="ORF">BGE01nite_47050</name>
</gene>
<dbReference type="GO" id="GO:0006302">
    <property type="term" value="P:double-strand break repair"/>
    <property type="evidence" value="ECO:0007669"/>
    <property type="project" value="TreeGrafter"/>
</dbReference>
<evidence type="ECO:0000313" key="2">
    <source>
        <dbReference type="EMBL" id="GEP45414.1"/>
    </source>
</evidence>
<dbReference type="OrthoDB" id="9805802at2"/>
<feature type="domain" description="Endonuclease GajA/Old nuclease/RecF-like AAA" evidence="1">
    <location>
        <begin position="1"/>
        <end position="46"/>
    </location>
</feature>
<dbReference type="InterPro" id="IPR041685">
    <property type="entry name" value="AAA_GajA/Old/RecF-like"/>
</dbReference>